<dbReference type="RefSeq" id="WP_305731098.1">
    <property type="nucleotide sequence ID" value="NZ_OW150024.1"/>
</dbReference>
<feature type="domain" description="TolB N-terminal" evidence="7">
    <location>
        <begin position="27"/>
        <end position="132"/>
    </location>
</feature>
<dbReference type="SUPFAM" id="SSF52964">
    <property type="entry name" value="TolB, N-terminal domain"/>
    <property type="match status" value="1"/>
</dbReference>
<dbReference type="InterPro" id="IPR007195">
    <property type="entry name" value="TolB_N"/>
</dbReference>
<evidence type="ECO:0000256" key="2">
    <source>
        <dbReference type="ARBA" id="ARBA00009820"/>
    </source>
</evidence>
<gene>
    <name evidence="8" type="primary">tolB</name>
    <name evidence="8" type="ORF">GEAMG1_0316</name>
</gene>
<evidence type="ECO:0000313" key="9">
    <source>
        <dbReference type="Proteomes" id="UP001295463"/>
    </source>
</evidence>
<accession>A0ABM9D5I0</accession>
<evidence type="ECO:0000256" key="5">
    <source>
        <dbReference type="SAM" id="MobiDB-lite"/>
    </source>
</evidence>
<dbReference type="InterPro" id="IPR011659">
    <property type="entry name" value="WD40"/>
</dbReference>
<evidence type="ECO:0000256" key="3">
    <source>
        <dbReference type="ARBA" id="ARBA00022729"/>
    </source>
</evidence>
<evidence type="ECO:0000313" key="8">
    <source>
        <dbReference type="EMBL" id="CAH2030138.1"/>
    </source>
</evidence>
<dbReference type="Proteomes" id="UP001295463">
    <property type="component" value="Chromosome"/>
</dbReference>
<protein>
    <submittedName>
        <fullName evidence="8">Tol-Pal system protein TolB</fullName>
    </submittedName>
</protein>
<dbReference type="InterPro" id="IPR014167">
    <property type="entry name" value="Tol-Pal_TolB"/>
</dbReference>
<dbReference type="EMBL" id="OW150024">
    <property type="protein sequence ID" value="CAH2030138.1"/>
    <property type="molecule type" value="Genomic_DNA"/>
</dbReference>
<organism evidence="8 9">
    <name type="scientific">Trichlorobacter ammonificans</name>
    <dbReference type="NCBI Taxonomy" id="2916410"/>
    <lineage>
        <taxon>Bacteria</taxon>
        <taxon>Pseudomonadati</taxon>
        <taxon>Thermodesulfobacteriota</taxon>
        <taxon>Desulfuromonadia</taxon>
        <taxon>Geobacterales</taxon>
        <taxon>Geobacteraceae</taxon>
        <taxon>Trichlorobacter</taxon>
    </lineage>
</organism>
<comment type="subcellular location">
    <subcellularLocation>
        <location evidence="1">Periplasm</location>
    </subcellularLocation>
</comment>
<dbReference type="NCBIfam" id="TIGR02800">
    <property type="entry name" value="propeller_TolB"/>
    <property type="match status" value="1"/>
</dbReference>
<dbReference type="HAMAP" id="MF_00671">
    <property type="entry name" value="TolB"/>
    <property type="match status" value="1"/>
</dbReference>
<dbReference type="Gene3D" id="2.120.10.30">
    <property type="entry name" value="TolB, C-terminal domain"/>
    <property type="match status" value="2"/>
</dbReference>
<name>A0ABM9D5I0_9BACT</name>
<feature type="signal peptide" evidence="6">
    <location>
        <begin position="1"/>
        <end position="24"/>
    </location>
</feature>
<dbReference type="SUPFAM" id="SSF69304">
    <property type="entry name" value="Tricorn protease N-terminal domain"/>
    <property type="match status" value="1"/>
</dbReference>
<comment type="similarity">
    <text evidence="2">Belongs to the TolB family.</text>
</comment>
<proteinExistence type="inferred from homology"/>
<dbReference type="PANTHER" id="PTHR36842:SF1">
    <property type="entry name" value="PROTEIN TOLB"/>
    <property type="match status" value="1"/>
</dbReference>
<evidence type="ECO:0000256" key="1">
    <source>
        <dbReference type="ARBA" id="ARBA00004418"/>
    </source>
</evidence>
<dbReference type="Gene3D" id="3.40.50.10070">
    <property type="entry name" value="TolB, N-terminal domain"/>
    <property type="match status" value="1"/>
</dbReference>
<feature type="chain" id="PRO_5045237972" evidence="6">
    <location>
        <begin position="25"/>
        <end position="430"/>
    </location>
</feature>
<keyword evidence="9" id="KW-1185">Reference proteome</keyword>
<evidence type="ECO:0000256" key="4">
    <source>
        <dbReference type="ARBA" id="ARBA00022764"/>
    </source>
</evidence>
<dbReference type="Pfam" id="PF04052">
    <property type="entry name" value="TolB_N"/>
    <property type="match status" value="1"/>
</dbReference>
<keyword evidence="4" id="KW-0574">Periplasm</keyword>
<feature type="region of interest" description="Disordered" evidence="5">
    <location>
        <begin position="409"/>
        <end position="430"/>
    </location>
</feature>
<evidence type="ECO:0000259" key="7">
    <source>
        <dbReference type="Pfam" id="PF04052"/>
    </source>
</evidence>
<sequence length="430" mass="46916">MKWCIRLFGVLAICWCMVSVPDAAPPVEVTASGNRQLKMAVVPPQPAGSTIRHELADEAAEVIGFDLTMSGLVATERRSAAPQEGGLALSRIDFIPWLSAGFDLLVLGEYELRGDELTLEFRLFDVVGKKQLAVKRYLGKEKDLRRFTHAFSDEILLTLTGTAGPFSSRVVYVSSQSGSKEIWLMDWDGRNPQQLTRNRSITLSPDVAPDGREIIFTSYKRGNPDLYKRAFASTVEVPVSTRPGLNITGAWSPDGTKIALGLSKDGNTEIYTINRDGSAPQRLTVTHAANVSPAWSPDGTRIAFVSDRLGKPQIYVMDADGGNLQRISPNGSYSVNPAWSPDGTKIAYTRSAGGYQIFVATADGNDHVQLTTEGNNERPRWSPDGRLIVFSSRRGGNEAIYVMRADGSGQTRVSTTGGSNTHPVWTPRPR</sequence>
<reference evidence="8 9" key="1">
    <citation type="submission" date="2022-03" db="EMBL/GenBank/DDBJ databases">
        <authorList>
            <person name="Koch H."/>
        </authorList>
    </citation>
    <scope>NUCLEOTIDE SEQUENCE [LARGE SCALE GENOMIC DNA]</scope>
    <source>
        <strain evidence="8 9">G1</strain>
    </source>
</reference>
<feature type="compositionally biased region" description="Polar residues" evidence="5">
    <location>
        <begin position="409"/>
        <end position="423"/>
    </location>
</feature>
<evidence type="ECO:0000256" key="6">
    <source>
        <dbReference type="SAM" id="SignalP"/>
    </source>
</evidence>
<dbReference type="InterPro" id="IPR011042">
    <property type="entry name" value="6-blade_b-propeller_TolB-like"/>
</dbReference>
<dbReference type="PANTHER" id="PTHR36842">
    <property type="entry name" value="PROTEIN TOLB HOMOLOG"/>
    <property type="match status" value="1"/>
</dbReference>
<keyword evidence="3 6" id="KW-0732">Signal</keyword>
<dbReference type="Pfam" id="PF07676">
    <property type="entry name" value="PD40"/>
    <property type="match status" value="5"/>
</dbReference>